<comment type="caution">
    <text evidence="2">The sequence shown here is derived from an EMBL/GenBank/DDBJ whole genome shotgun (WGS) entry which is preliminary data.</text>
</comment>
<gene>
    <name evidence="2" type="ORF">GON04_25650</name>
</gene>
<dbReference type="Pfam" id="PF04443">
    <property type="entry name" value="LuxE"/>
    <property type="match status" value="1"/>
</dbReference>
<evidence type="ECO:0000313" key="3">
    <source>
        <dbReference type="Proteomes" id="UP000469385"/>
    </source>
</evidence>
<sequence>MSKLLEQSPYASRDDAVFLREMNELVAHHRHHCPPYATFTSPTAAERVEDLPFVHVGLFKRATLRSNTGPGTGGRTVLSSATSGQTSRVFIDDASAALQARSSQAILADFIGGGRRPLLVLDSAASLRRRGEFSARILAAMSLKPFASEVFFLLSDAGDPASFSTIQLECALNQGGDLLVYGFSWMLWLAWARRELPQALRDEVARRRICFVHSGGWKKLEAASVDRAVFDSTLLAGAGTGSLVLDYYGLVEQMGVVFPVCDQGARHVPRWADVLVRDSWSLAALETGVGQLQLLNTVSWGAPCHSVLTEDLGRLLPGRCACSRSGPRFELLGRVPQAELRGCANV</sequence>
<dbReference type="InterPro" id="IPR007534">
    <property type="entry name" value="LuxE"/>
</dbReference>
<dbReference type="GO" id="GO:0047474">
    <property type="term" value="F:long-chain fatty acid--protein ligase activity"/>
    <property type="evidence" value="ECO:0007669"/>
    <property type="project" value="InterPro"/>
</dbReference>
<dbReference type="AlphaFoldDB" id="A0A6N8J0U7"/>
<name>A0A6N8J0U7_9BURK</name>
<evidence type="ECO:0000313" key="2">
    <source>
        <dbReference type="EMBL" id="MVQ32864.1"/>
    </source>
</evidence>
<organism evidence="2 3">
    <name type="scientific">Ramlibacter pinisoli</name>
    <dbReference type="NCBI Taxonomy" id="2682844"/>
    <lineage>
        <taxon>Bacteria</taxon>
        <taxon>Pseudomonadati</taxon>
        <taxon>Pseudomonadota</taxon>
        <taxon>Betaproteobacteria</taxon>
        <taxon>Burkholderiales</taxon>
        <taxon>Comamonadaceae</taxon>
        <taxon>Ramlibacter</taxon>
    </lineage>
</organism>
<dbReference type="RefSeq" id="WP_157400973.1">
    <property type="nucleotide sequence ID" value="NZ_WSEL01000011.1"/>
</dbReference>
<dbReference type="Proteomes" id="UP000469385">
    <property type="component" value="Unassembled WGS sequence"/>
</dbReference>
<proteinExistence type="predicted"/>
<protein>
    <recommendedName>
        <fullName evidence="1">Acyl-protein synthetase LuxE domain-containing protein</fullName>
    </recommendedName>
</protein>
<evidence type="ECO:0000259" key="1">
    <source>
        <dbReference type="Pfam" id="PF04443"/>
    </source>
</evidence>
<keyword evidence="3" id="KW-1185">Reference proteome</keyword>
<dbReference type="EMBL" id="WSEL01000011">
    <property type="protein sequence ID" value="MVQ32864.1"/>
    <property type="molecule type" value="Genomic_DNA"/>
</dbReference>
<dbReference type="GO" id="GO:0008218">
    <property type="term" value="P:bioluminescence"/>
    <property type="evidence" value="ECO:0007669"/>
    <property type="project" value="InterPro"/>
</dbReference>
<accession>A0A6N8J0U7</accession>
<reference evidence="2 3" key="1">
    <citation type="submission" date="2019-12" db="EMBL/GenBank/DDBJ databases">
        <authorList>
            <person name="Huq M.A."/>
        </authorList>
    </citation>
    <scope>NUCLEOTIDE SEQUENCE [LARGE SCALE GENOMIC DNA]</scope>
    <source>
        <strain evidence="2 3">MAH-25</strain>
    </source>
</reference>
<feature type="domain" description="Acyl-protein synthetase LuxE" evidence="1">
    <location>
        <begin position="25"/>
        <end position="346"/>
    </location>
</feature>